<accession>A0A420YGM8</accession>
<dbReference type="InterPro" id="IPR022190">
    <property type="entry name" value="DUF3716"/>
</dbReference>
<proteinExistence type="predicted"/>
<feature type="region of interest" description="Disordered" evidence="2">
    <location>
        <begin position="814"/>
        <end position="907"/>
    </location>
</feature>
<feature type="compositionally biased region" description="Low complexity" evidence="2">
    <location>
        <begin position="216"/>
        <end position="226"/>
    </location>
</feature>
<evidence type="ECO:0000313" key="4">
    <source>
        <dbReference type="Proteomes" id="UP000275385"/>
    </source>
</evidence>
<comment type="caution">
    <text evidence="3">The sequence shown here is derived from an EMBL/GenBank/DDBJ whole genome shotgun (WGS) entry which is preliminary data.</text>
</comment>
<keyword evidence="1" id="KW-0175">Coiled coil</keyword>
<dbReference type="Pfam" id="PF12511">
    <property type="entry name" value="DUF3716"/>
    <property type="match status" value="1"/>
</dbReference>
<feature type="region of interest" description="Disordered" evidence="2">
    <location>
        <begin position="476"/>
        <end position="567"/>
    </location>
</feature>
<feature type="compositionally biased region" description="Polar residues" evidence="2">
    <location>
        <begin position="510"/>
        <end position="521"/>
    </location>
</feature>
<evidence type="ECO:0000256" key="2">
    <source>
        <dbReference type="SAM" id="MobiDB-lite"/>
    </source>
</evidence>
<organism evidence="3 4">
    <name type="scientific">Coniochaeta pulveracea</name>
    <dbReference type="NCBI Taxonomy" id="177199"/>
    <lineage>
        <taxon>Eukaryota</taxon>
        <taxon>Fungi</taxon>
        <taxon>Dikarya</taxon>
        <taxon>Ascomycota</taxon>
        <taxon>Pezizomycotina</taxon>
        <taxon>Sordariomycetes</taxon>
        <taxon>Sordariomycetidae</taxon>
        <taxon>Coniochaetales</taxon>
        <taxon>Coniochaetaceae</taxon>
        <taxon>Coniochaeta</taxon>
    </lineage>
</organism>
<feature type="compositionally biased region" description="Polar residues" evidence="2">
    <location>
        <begin position="476"/>
        <end position="495"/>
    </location>
</feature>
<sequence length="1091" mass="120201">MALRVNGHQAAPANGVDDRLPVWNLIEEQYWASTKAVRDREDAERQGAYKARTAAIADETGTLHKERRRLLERLDQIEKQTKANEDKLEQAILEFEHVNAVLSHERAAKDEAKRLEFARQRAAPSIQAGPGFTAQEAAGVDRGAAASAPVTRVCSPSAMSDHRPVPPPLNGYHNGEADTGHSSATNGDTRDIPQRDLRPASLASDAPRRAYWDPTLQRQQLEQQQRSRNSVQHLIGSTTSSTPISRMSMEPATALPSHANGASVGSTPVVGDVAAAQAINGRSAGESHGEFNLAGAGGAPYRPPTDWYKGEPTGIQVLAGNGSALVELHDLRIDDPSVHLVNRLRSQRNVELRNDIPGFDAQTLENLLYSRVFEAADSRPGSRWLACLIQATGRFQDPPCYGCAAGHGVFRRCVRLEGRNATSLPRCANCEWENHPCDTRAWEHPPEDQAPFVSSVPTQVTSVPVAGGFTAVNAPSATKTVGSRETSGEAASSDRTPLPGHAPGLADATETYNVFTGTPSRVSKGRKSLPSERHPSTTPAEGVLPTPDMPARPKAPRRKKDANPLSLQDAEAVEAEKQARWKELELDTINKDTLLLKDDGKVYTEPELMRGVPLEKISPDHPYWDPAWPLLEELTKPQLEKWQEKYQKHVDDPNLPQSSKFLAGRQVNRGKQILDFLENGSIHPYQIVAKSWVGKGLANYDVVYRLINTLQDLVKYKIDMEPHQWLRMRLHEIYEENRPGFNLVQVVQNLYHDKKIQGIRERSGHGSIGRPSGYNMGAKKVRKSDGVTKTPRGQKRKEHPEAFAESFVEAVAGTETESHQQEGEHGPASEQGNGQGQETVGPASESPQAPAGTGMERRSELPGPGHGMPAVETSRSASPSTTQKKQQKTDSSQQATNAPKHEVTTEEDLAYDGYTTVDSFSGDPVLKIDFRLDQVRTSTATTNKGVTQYWHWITGAGEFQHQLLSNIRRNAQGKVVQVSWGVYKDHNFHMHTPDVLHVAWAPGTLTIVIHKREAKEARPAEEAEGSEEAGEAEEAEVNMLATFKRVRTKKRFLAFIRRKGINVIKTNKEFIEAAWDSLPSQELPMADSDEE</sequence>
<evidence type="ECO:0000313" key="3">
    <source>
        <dbReference type="EMBL" id="RKU47021.1"/>
    </source>
</evidence>
<keyword evidence="4" id="KW-1185">Reference proteome</keyword>
<feature type="compositionally biased region" description="Basic and acidic residues" evidence="2">
    <location>
        <begin position="188"/>
        <end position="198"/>
    </location>
</feature>
<reference evidence="3 4" key="1">
    <citation type="submission" date="2018-08" db="EMBL/GenBank/DDBJ databases">
        <title>Draft genome of the lignicolous fungus Coniochaeta pulveracea.</title>
        <authorList>
            <person name="Borstlap C.J."/>
            <person name="De Witt R.N."/>
            <person name="Botha A."/>
            <person name="Volschenk H."/>
        </authorList>
    </citation>
    <scope>NUCLEOTIDE SEQUENCE [LARGE SCALE GENOMIC DNA]</scope>
    <source>
        <strain evidence="3 4">CAB683</strain>
    </source>
</reference>
<gene>
    <name evidence="3" type="ORF">DL546_008316</name>
</gene>
<feature type="compositionally biased region" description="Basic and acidic residues" evidence="2">
    <location>
        <begin position="816"/>
        <end position="827"/>
    </location>
</feature>
<dbReference type="AlphaFoldDB" id="A0A420YGM8"/>
<evidence type="ECO:0000256" key="1">
    <source>
        <dbReference type="SAM" id="Coils"/>
    </source>
</evidence>
<dbReference type="STRING" id="177199.A0A420YGM8"/>
<feature type="region of interest" description="Disordered" evidence="2">
    <location>
        <begin position="761"/>
        <end position="802"/>
    </location>
</feature>
<feature type="coiled-coil region" evidence="1">
    <location>
        <begin position="67"/>
        <end position="94"/>
    </location>
</feature>
<dbReference type="EMBL" id="QVQW01000011">
    <property type="protein sequence ID" value="RKU47021.1"/>
    <property type="molecule type" value="Genomic_DNA"/>
</dbReference>
<name>A0A420YGM8_9PEZI</name>
<protein>
    <submittedName>
        <fullName evidence="3">Uncharacterized protein</fullName>
    </submittedName>
</protein>
<feature type="compositionally biased region" description="Low complexity" evidence="2">
    <location>
        <begin position="880"/>
        <end position="894"/>
    </location>
</feature>
<feature type="compositionally biased region" description="Polar residues" evidence="2">
    <location>
        <begin position="227"/>
        <end position="245"/>
    </location>
</feature>
<dbReference type="OrthoDB" id="4800057at2759"/>
<feature type="region of interest" description="Disordered" evidence="2">
    <location>
        <begin position="155"/>
        <end position="246"/>
    </location>
</feature>
<dbReference type="Proteomes" id="UP000275385">
    <property type="component" value="Unassembled WGS sequence"/>
</dbReference>